<dbReference type="AlphaFoldDB" id="A0A9N9SL48"/>
<dbReference type="Proteomes" id="UP001153737">
    <property type="component" value="Chromosome 9"/>
</dbReference>
<sequence length="603" mass="67303">MDAEYDIWVPFEQFSCQRCLQHLDRNFLMLSLEGVKVHLRKEHPHVKVNYACRLCRQKRGPKLHAIQVHTGKCRGEQALVQLDFPCEECGASSRSQRGLSIHEVTQHPERRDVARAEAAQQPARPRAPRAGTVFTENEVQVMLECEVTYYGHKTVAKMMEPHLSGKSNEQIRNKRRLTSCKTARDEFLAAHLGAVGGAPEPAEQEQVGEIDGRQDELPQAAEVEERAASPPVIVVEEAQLENVAEEPEHGATPEPQPEIELETISISDDEPAVEEIASPPETPDVEVQPAPTQVASLVDDSIVIEDVVVPPAAGEEPQIDEVVSAWRQRIVTSVLSREMPRHVRSFPVDTAMGWKVVSSASPELHVSACHGPGPEELRQTKKTSRACKMVRPEFSRQVGRGLHRQHYCRMITALRMRTNSCANRVAMNRVGPVPDLDCRQCGTQLETLGHILGMCRYTKPSRIRRHDEICDLIVQEVQKQGREVAVTVEPPTMVVPRGRNLKPDLVIQRQGRVLVVDVTVRHEDGNNLAMGHNDKMRKYGQLLGTRGAMPRKTIQGLQKLGITTKGVYKTISLIALRSSIEIYHDYMDYNGLSVGTLGSPPDD</sequence>
<dbReference type="GO" id="GO:0008270">
    <property type="term" value="F:zinc ion binding"/>
    <property type="evidence" value="ECO:0007669"/>
    <property type="project" value="UniProtKB-KW"/>
</dbReference>
<evidence type="ECO:0000256" key="1">
    <source>
        <dbReference type="PROSITE-ProRule" id="PRU00042"/>
    </source>
</evidence>
<accession>A0A9N9SL48</accession>
<reference evidence="3" key="2">
    <citation type="submission" date="2022-10" db="EMBL/GenBank/DDBJ databases">
        <authorList>
            <consortium name="ENA_rothamsted_submissions"/>
            <consortium name="culmorum"/>
            <person name="King R."/>
        </authorList>
    </citation>
    <scope>NUCLEOTIDE SEQUENCE</scope>
</reference>
<gene>
    <name evidence="3" type="ORF">PHAECO_LOCUS12578</name>
</gene>
<evidence type="ECO:0000313" key="3">
    <source>
        <dbReference type="EMBL" id="CAG9825768.1"/>
    </source>
</evidence>
<feature type="domain" description="C2H2-type" evidence="2">
    <location>
        <begin position="84"/>
        <end position="112"/>
    </location>
</feature>
<reference evidence="3" key="1">
    <citation type="submission" date="2022-01" db="EMBL/GenBank/DDBJ databases">
        <authorList>
            <person name="King R."/>
        </authorList>
    </citation>
    <scope>NUCLEOTIDE SEQUENCE</scope>
</reference>
<keyword evidence="1" id="KW-0863">Zinc-finger</keyword>
<evidence type="ECO:0000313" key="4">
    <source>
        <dbReference type="Proteomes" id="UP001153737"/>
    </source>
</evidence>
<keyword evidence="1" id="KW-0862">Zinc</keyword>
<name>A0A9N9SL48_PHACE</name>
<dbReference type="InterPro" id="IPR013087">
    <property type="entry name" value="Znf_C2H2_type"/>
</dbReference>
<proteinExistence type="predicted"/>
<dbReference type="OrthoDB" id="6779578at2759"/>
<protein>
    <recommendedName>
        <fullName evidence="2">C2H2-type domain-containing protein</fullName>
    </recommendedName>
</protein>
<evidence type="ECO:0000259" key="2">
    <source>
        <dbReference type="PROSITE" id="PS50157"/>
    </source>
</evidence>
<dbReference type="EMBL" id="OU896715">
    <property type="protein sequence ID" value="CAG9825768.1"/>
    <property type="molecule type" value="Genomic_DNA"/>
</dbReference>
<keyword evidence="1" id="KW-0479">Metal-binding</keyword>
<dbReference type="PROSITE" id="PS50157">
    <property type="entry name" value="ZINC_FINGER_C2H2_2"/>
    <property type="match status" value="1"/>
</dbReference>
<keyword evidence="4" id="KW-1185">Reference proteome</keyword>
<organism evidence="3 4">
    <name type="scientific">Phaedon cochleariae</name>
    <name type="common">Mustard beetle</name>
    <dbReference type="NCBI Taxonomy" id="80249"/>
    <lineage>
        <taxon>Eukaryota</taxon>
        <taxon>Metazoa</taxon>
        <taxon>Ecdysozoa</taxon>
        <taxon>Arthropoda</taxon>
        <taxon>Hexapoda</taxon>
        <taxon>Insecta</taxon>
        <taxon>Pterygota</taxon>
        <taxon>Neoptera</taxon>
        <taxon>Endopterygota</taxon>
        <taxon>Coleoptera</taxon>
        <taxon>Polyphaga</taxon>
        <taxon>Cucujiformia</taxon>
        <taxon>Chrysomeloidea</taxon>
        <taxon>Chrysomelidae</taxon>
        <taxon>Chrysomelinae</taxon>
        <taxon>Chrysomelini</taxon>
        <taxon>Phaedon</taxon>
    </lineage>
</organism>